<sequence>MFASHHFLGRPCSMPGCRAEPLSWSHGTCTGLCTMALRTSPLAVDS</sequence>
<evidence type="ECO:0000313" key="1">
    <source>
        <dbReference type="EMBL" id="JAD86059.1"/>
    </source>
</evidence>
<reference evidence="1" key="1">
    <citation type="submission" date="2014-09" db="EMBL/GenBank/DDBJ databases">
        <authorList>
            <person name="Magalhaes I.L.F."/>
            <person name="Oliveira U."/>
            <person name="Santos F.R."/>
            <person name="Vidigal T.H.D.A."/>
            <person name="Brescovit A.D."/>
            <person name="Santos A.J."/>
        </authorList>
    </citation>
    <scope>NUCLEOTIDE SEQUENCE</scope>
    <source>
        <tissue evidence="1">Shoot tissue taken approximately 20 cm above the soil surface</tissue>
    </source>
</reference>
<name>A0A0A9DBU8_ARUDO</name>
<reference evidence="1" key="2">
    <citation type="journal article" date="2015" name="Data Brief">
        <title>Shoot transcriptome of the giant reed, Arundo donax.</title>
        <authorList>
            <person name="Barrero R.A."/>
            <person name="Guerrero F.D."/>
            <person name="Moolhuijzen P."/>
            <person name="Goolsby J.A."/>
            <person name="Tidwell J."/>
            <person name="Bellgard S.E."/>
            <person name="Bellgard M.I."/>
        </authorList>
    </citation>
    <scope>NUCLEOTIDE SEQUENCE</scope>
    <source>
        <tissue evidence="1">Shoot tissue taken approximately 20 cm above the soil surface</tissue>
    </source>
</reference>
<organism evidence="1">
    <name type="scientific">Arundo donax</name>
    <name type="common">Giant reed</name>
    <name type="synonym">Donax arundinaceus</name>
    <dbReference type="NCBI Taxonomy" id="35708"/>
    <lineage>
        <taxon>Eukaryota</taxon>
        <taxon>Viridiplantae</taxon>
        <taxon>Streptophyta</taxon>
        <taxon>Embryophyta</taxon>
        <taxon>Tracheophyta</taxon>
        <taxon>Spermatophyta</taxon>
        <taxon>Magnoliopsida</taxon>
        <taxon>Liliopsida</taxon>
        <taxon>Poales</taxon>
        <taxon>Poaceae</taxon>
        <taxon>PACMAD clade</taxon>
        <taxon>Arundinoideae</taxon>
        <taxon>Arundineae</taxon>
        <taxon>Arundo</taxon>
    </lineage>
</organism>
<protein>
    <submittedName>
        <fullName evidence="1">Uncharacterized protein</fullName>
    </submittedName>
</protein>
<accession>A0A0A9DBU8</accession>
<dbReference type="EMBL" id="GBRH01211836">
    <property type="protein sequence ID" value="JAD86059.1"/>
    <property type="molecule type" value="Transcribed_RNA"/>
</dbReference>
<proteinExistence type="predicted"/>
<dbReference type="AlphaFoldDB" id="A0A0A9DBU8"/>